<evidence type="ECO:0000256" key="2">
    <source>
        <dbReference type="SAM" id="Phobius"/>
    </source>
</evidence>
<comment type="caution">
    <text evidence="3">The sequence shown here is derived from an EMBL/GenBank/DDBJ whole genome shotgun (WGS) entry which is preliminary data.</text>
</comment>
<keyword evidence="2" id="KW-1133">Transmembrane helix</keyword>
<feature type="coiled-coil region" evidence="1">
    <location>
        <begin position="1"/>
        <end position="49"/>
    </location>
</feature>
<protein>
    <submittedName>
        <fullName evidence="3">Nucleic acid-binding Zn-ribbon protein</fullName>
    </submittedName>
</protein>
<dbReference type="RefSeq" id="WP_209467132.1">
    <property type="nucleotide sequence ID" value="NZ_JAGGLG010000021.1"/>
</dbReference>
<evidence type="ECO:0000256" key="1">
    <source>
        <dbReference type="SAM" id="Coils"/>
    </source>
</evidence>
<gene>
    <name evidence="3" type="ORF">J2Z79_002426</name>
</gene>
<evidence type="ECO:0000313" key="4">
    <source>
        <dbReference type="Proteomes" id="UP001519289"/>
    </source>
</evidence>
<keyword evidence="2" id="KW-0472">Membrane</keyword>
<evidence type="ECO:0000313" key="3">
    <source>
        <dbReference type="EMBL" id="MBP2019010.1"/>
    </source>
</evidence>
<keyword evidence="4" id="KW-1185">Reference proteome</keyword>
<feature type="transmembrane region" description="Helical" evidence="2">
    <location>
        <begin position="56"/>
        <end position="77"/>
    </location>
</feature>
<keyword evidence="1" id="KW-0175">Coiled coil</keyword>
<dbReference type="EMBL" id="JAGGLG010000021">
    <property type="protein sequence ID" value="MBP2019010.1"/>
    <property type="molecule type" value="Genomic_DNA"/>
</dbReference>
<name>A0ABS4JTZ8_9FIRM</name>
<proteinExistence type="predicted"/>
<sequence>MSALERTAIQHDKRIGALERKQAAAEATAEAMQQDIREAKEAAQHAARGIDSLRQWMLATIATVATGMLMAILNSLMGR</sequence>
<organism evidence="3 4">
    <name type="scientific">Symbiobacterium terraclitae</name>
    <dbReference type="NCBI Taxonomy" id="557451"/>
    <lineage>
        <taxon>Bacteria</taxon>
        <taxon>Bacillati</taxon>
        <taxon>Bacillota</taxon>
        <taxon>Clostridia</taxon>
        <taxon>Eubacteriales</taxon>
        <taxon>Symbiobacteriaceae</taxon>
        <taxon>Symbiobacterium</taxon>
    </lineage>
</organism>
<keyword evidence="2" id="KW-0812">Transmembrane</keyword>
<reference evidence="3 4" key="1">
    <citation type="submission" date="2021-03" db="EMBL/GenBank/DDBJ databases">
        <title>Genomic Encyclopedia of Type Strains, Phase IV (KMG-IV): sequencing the most valuable type-strain genomes for metagenomic binning, comparative biology and taxonomic classification.</title>
        <authorList>
            <person name="Goeker M."/>
        </authorList>
    </citation>
    <scope>NUCLEOTIDE SEQUENCE [LARGE SCALE GENOMIC DNA]</scope>
    <source>
        <strain evidence="3 4">DSM 27138</strain>
    </source>
</reference>
<accession>A0ABS4JTZ8</accession>
<dbReference type="Proteomes" id="UP001519289">
    <property type="component" value="Unassembled WGS sequence"/>
</dbReference>